<keyword evidence="3" id="KW-1185">Reference proteome</keyword>
<reference evidence="2 3" key="1">
    <citation type="submission" date="2016-09" db="EMBL/GenBank/DDBJ databases">
        <title>Acidihalobacter prosperus V6 (DSM14174).</title>
        <authorList>
            <person name="Khaleque H.N."/>
            <person name="Ramsay J.P."/>
            <person name="Murphy R.J.T."/>
            <person name="Kaksonen A.H."/>
            <person name="Boxall N.J."/>
            <person name="Watkin E.L.J."/>
        </authorList>
    </citation>
    <scope>NUCLEOTIDE SEQUENCE [LARGE SCALE GENOMIC DNA]</scope>
    <source>
        <strain evidence="2 3">V6</strain>
    </source>
</reference>
<proteinExistence type="predicted"/>
<evidence type="ECO:0000313" key="2">
    <source>
        <dbReference type="EMBL" id="AOV18281.1"/>
    </source>
</evidence>
<name>A0A1D8KBF0_9GAMM</name>
<evidence type="ECO:0008006" key="4">
    <source>
        <dbReference type="Google" id="ProtNLM"/>
    </source>
</evidence>
<dbReference type="RefSeq" id="WP_070073811.1">
    <property type="nucleotide sequence ID" value="NZ_CP017448.1"/>
</dbReference>
<feature type="chain" id="PRO_5009109833" description="DUF4412 domain-containing protein" evidence="1">
    <location>
        <begin position="23"/>
        <end position="231"/>
    </location>
</feature>
<dbReference type="AlphaFoldDB" id="A0A1D8KBF0"/>
<protein>
    <recommendedName>
        <fullName evidence="4">DUF4412 domain-containing protein</fullName>
    </recommendedName>
</protein>
<dbReference type="KEGG" id="aaeo:BJI67_15505"/>
<evidence type="ECO:0000313" key="3">
    <source>
        <dbReference type="Proteomes" id="UP000095342"/>
    </source>
</evidence>
<dbReference type="Proteomes" id="UP000095342">
    <property type="component" value="Chromosome"/>
</dbReference>
<accession>A0A1D8KBF0</accession>
<sequence>MKRYVYLSSAVLGLAVAGITVAASPLSAPTHHNGVLKAEYSLADHTQLTMGIDSSRVTSASISYGKANLFGQRNVSYWIDHGKLISLFSAPGDTETKGQTVTAQRMPGLSVDASSIRMVPTGQKIEIAGRTGLVYHVSARIGGQYQTWDAVLASGQGMHRLNHAWNNLIRQFGPIQSSERIATTMLAINLHPELYGSAPLKIGQSVELKQLRTDLSVARIYPPTTEPSLNG</sequence>
<organism evidence="2 3">
    <name type="scientific">Acidihalobacter aeolianus</name>
    <dbReference type="NCBI Taxonomy" id="2792603"/>
    <lineage>
        <taxon>Bacteria</taxon>
        <taxon>Pseudomonadati</taxon>
        <taxon>Pseudomonadota</taxon>
        <taxon>Gammaproteobacteria</taxon>
        <taxon>Chromatiales</taxon>
        <taxon>Ectothiorhodospiraceae</taxon>
        <taxon>Acidihalobacter</taxon>
    </lineage>
</organism>
<feature type="signal peptide" evidence="1">
    <location>
        <begin position="1"/>
        <end position="22"/>
    </location>
</feature>
<dbReference type="EMBL" id="CP017448">
    <property type="protein sequence ID" value="AOV18281.1"/>
    <property type="molecule type" value="Genomic_DNA"/>
</dbReference>
<gene>
    <name evidence="2" type="ORF">BJI67_15505</name>
</gene>
<evidence type="ECO:0000256" key="1">
    <source>
        <dbReference type="SAM" id="SignalP"/>
    </source>
</evidence>
<keyword evidence="1" id="KW-0732">Signal</keyword>